<feature type="non-terminal residue" evidence="1">
    <location>
        <position position="1"/>
    </location>
</feature>
<sequence>VQVSIIAFCMGGGQAPNGPAAGYKAYAGYSSYYGMG</sequence>
<proteinExistence type="predicted"/>
<organism evidence="1">
    <name type="scientific">marine metagenome</name>
    <dbReference type="NCBI Taxonomy" id="408172"/>
    <lineage>
        <taxon>unclassified sequences</taxon>
        <taxon>metagenomes</taxon>
        <taxon>ecological metagenomes</taxon>
    </lineage>
</organism>
<reference evidence="1" key="1">
    <citation type="submission" date="2018-05" db="EMBL/GenBank/DDBJ databases">
        <authorList>
            <person name="Lanie J.A."/>
            <person name="Ng W.-L."/>
            <person name="Kazmierczak K.M."/>
            <person name="Andrzejewski T.M."/>
            <person name="Davidsen T.M."/>
            <person name="Wayne K.J."/>
            <person name="Tettelin H."/>
            <person name="Glass J.I."/>
            <person name="Rusch D."/>
            <person name="Podicherti R."/>
            <person name="Tsui H.-C.T."/>
            <person name="Winkler M.E."/>
        </authorList>
    </citation>
    <scope>NUCLEOTIDE SEQUENCE</scope>
</reference>
<dbReference type="AlphaFoldDB" id="A0A382KCL8"/>
<dbReference type="EMBL" id="UINC01079689">
    <property type="protein sequence ID" value="SVC21929.1"/>
    <property type="molecule type" value="Genomic_DNA"/>
</dbReference>
<evidence type="ECO:0000313" key="1">
    <source>
        <dbReference type="EMBL" id="SVC21929.1"/>
    </source>
</evidence>
<protein>
    <submittedName>
        <fullName evidence="1">Uncharacterized protein</fullName>
    </submittedName>
</protein>
<gene>
    <name evidence="1" type="ORF">METZ01_LOCUS274783</name>
</gene>
<name>A0A382KCL8_9ZZZZ</name>
<accession>A0A382KCL8</accession>